<reference evidence="1 2" key="1">
    <citation type="journal article" date="2019" name="Microbiol. Resour. Announc.">
        <title>Draft Genome Sequence of Comamonas testosteroni TA441, a Bacterium That Has a Cryptic Phenol Degradation Gene Cluster.</title>
        <authorList>
            <person name="Arai H."/>
            <person name="Ishii M."/>
        </authorList>
    </citation>
    <scope>NUCLEOTIDE SEQUENCE [LARGE SCALE GENOMIC DNA]</scope>
    <source>
        <strain evidence="1 2">TA441</strain>
    </source>
</reference>
<evidence type="ECO:0000313" key="1">
    <source>
        <dbReference type="EMBL" id="GEQ77223.1"/>
    </source>
</evidence>
<comment type="caution">
    <text evidence="1">The sequence shown here is derived from an EMBL/GenBank/DDBJ whole genome shotgun (WGS) entry which is preliminary data.</text>
</comment>
<dbReference type="Proteomes" id="UP000323105">
    <property type="component" value="Unassembled WGS sequence"/>
</dbReference>
<evidence type="ECO:0000313" key="2">
    <source>
        <dbReference type="Proteomes" id="UP000323105"/>
    </source>
</evidence>
<proteinExistence type="predicted"/>
<name>A0A5A7MHQ8_COMTE</name>
<dbReference type="AlphaFoldDB" id="A0A5A7MHQ8"/>
<organism evidence="1 2">
    <name type="scientific">Comamonas testosteroni</name>
    <name type="common">Pseudomonas testosteroni</name>
    <dbReference type="NCBI Taxonomy" id="285"/>
    <lineage>
        <taxon>Bacteria</taxon>
        <taxon>Pseudomonadati</taxon>
        <taxon>Pseudomonadota</taxon>
        <taxon>Betaproteobacteria</taxon>
        <taxon>Burkholderiales</taxon>
        <taxon>Comamonadaceae</taxon>
        <taxon>Comamonas</taxon>
    </lineage>
</organism>
<dbReference type="EMBL" id="BKBW01000011">
    <property type="protein sequence ID" value="GEQ77223.1"/>
    <property type="molecule type" value="Genomic_DNA"/>
</dbReference>
<gene>
    <name evidence="1" type="ORF">CTTA_4228</name>
</gene>
<sequence>MIDLLAGCTVVAENADLDQTMGIECGVHFLLNGSGQTIATDEDDGVQMVGFGAVFPALRGS</sequence>
<accession>A0A5A7MHQ8</accession>
<protein>
    <submittedName>
        <fullName evidence="1">Uncharacterized protein</fullName>
    </submittedName>
</protein>